<dbReference type="AlphaFoldDB" id="A0A2P9H9H5"/>
<dbReference type="STRING" id="264201.pc0496"/>
<feature type="active site" evidence="6">
    <location>
        <position position="182"/>
    </location>
</feature>
<dbReference type="PANTHER" id="PTHR43390">
    <property type="entry name" value="SIGNAL PEPTIDASE I"/>
    <property type="match status" value="1"/>
</dbReference>
<keyword evidence="10" id="KW-1185">Reference proteome</keyword>
<accession>A0A2P9H9H5</accession>
<evidence type="ECO:0000256" key="1">
    <source>
        <dbReference type="ARBA" id="ARBA00000677"/>
    </source>
</evidence>
<reference evidence="9 10" key="1">
    <citation type="journal article" date="2004" name="Science">
        <title>Illuminating the evolutionary history of chlamydiae.</title>
        <authorList>
            <person name="Horn M."/>
            <person name="Collingro A."/>
            <person name="Schmitz-Esser S."/>
            <person name="Beier C.L."/>
            <person name="Purkhold U."/>
            <person name="Fartmann B."/>
            <person name="Brandt P."/>
            <person name="Nyakatura G.J."/>
            <person name="Droege M."/>
            <person name="Frishman D."/>
            <person name="Rattei T."/>
            <person name="Mewes H."/>
            <person name="Wagner M."/>
        </authorList>
    </citation>
    <scope>NUCLEOTIDE SEQUENCE [LARGE SCALE GENOMIC DNA]</scope>
    <source>
        <strain evidence="9 10">UWE25</strain>
    </source>
</reference>
<comment type="subcellular location">
    <subcellularLocation>
        <location evidence="7">Membrane</location>
        <topology evidence="7">Single-pass type II membrane protein</topology>
    </subcellularLocation>
</comment>
<evidence type="ECO:0000259" key="8">
    <source>
        <dbReference type="Pfam" id="PF10502"/>
    </source>
</evidence>
<feature type="domain" description="Peptidase S26" evidence="8">
    <location>
        <begin position="502"/>
        <end position="584"/>
    </location>
</feature>
<dbReference type="Proteomes" id="UP000000529">
    <property type="component" value="Chromosome"/>
</dbReference>
<dbReference type="PROSITE" id="PS00761">
    <property type="entry name" value="SPASE_I_3"/>
    <property type="match status" value="1"/>
</dbReference>
<feature type="transmembrane region" description="Helical" evidence="7">
    <location>
        <begin position="80"/>
        <end position="102"/>
    </location>
</feature>
<evidence type="ECO:0000256" key="3">
    <source>
        <dbReference type="ARBA" id="ARBA00013208"/>
    </source>
</evidence>
<dbReference type="EMBL" id="BX908798">
    <property type="protein sequence ID" value="SPJ31642.1"/>
    <property type="molecule type" value="Genomic_DNA"/>
</dbReference>
<dbReference type="GO" id="GO:0009003">
    <property type="term" value="F:signal peptidase activity"/>
    <property type="evidence" value="ECO:0007669"/>
    <property type="project" value="UniProtKB-EC"/>
</dbReference>
<keyword evidence="7" id="KW-0812">Transmembrane</keyword>
<dbReference type="OrthoDB" id="9802919at2"/>
<dbReference type="InterPro" id="IPR019533">
    <property type="entry name" value="Peptidase_S26"/>
</dbReference>
<dbReference type="GO" id="GO:0004252">
    <property type="term" value="F:serine-type endopeptidase activity"/>
    <property type="evidence" value="ECO:0007669"/>
    <property type="project" value="InterPro"/>
</dbReference>
<sequence length="636" mass="73682">MFSKPRPYSLAKSHQILKTSYTFYQKKRKQLSADHLIHFETLLESLDKVIQKEDRLKADAFAKEAEKFTQIHFKKSFLDYTWEIGLAIFIALLIAVVVRQMWFELYEIPTGSMRPTFKEQDHLSVTKTAFGLNIPLETNHFYFDPNLVQRTSVVIWSGDGISHLDSDSTFMTIFPYTKRYIKRCMGKPGDILYFYGGKIYGIDQDGNDLKELRDSPYLSKLDHIPFTNFEGKRAYTQDSQLKMINQVAFGHFSLNVGRYRFMRQSIAGEVFNGREWIKDNPLAQKKAHRSIETYSDLWGIRNIAIARLLTKDQIEKFTTFSLKDFGEGILYLELRHTPSLSYPLPILSDFYGPSIEGFTTLIPLEEKHLKALMDNMYTCRFHVQNEKGVPYRVENQKSPSQHSPSFPNVPNGTYEFYYGKAQQIHWGGISTTLPSNHPLYDFTPNNVQKLFNIGIEMNNQVEPNQAKQAFFPNRYVYFREGDLYAMGGKVLDKEDSVLQNFHQTEKNREEKSTEANPYIAFKDYGPPLTSSGELDKEFIRTFGLKIPQNHYLVLGDNHAMSQDSRFFGPIPQANLQGAPSLILWPPGDRWGFPNQKPYPLFTFPRLIVWGLASLIGLAWWLFRHHSRTKSVFKKLG</sequence>
<keyword evidence="7" id="KW-1133">Transmembrane helix</keyword>
<dbReference type="Gene3D" id="2.10.109.10">
    <property type="entry name" value="Umud Fragment, subunit A"/>
    <property type="match status" value="2"/>
</dbReference>
<dbReference type="RefSeq" id="WP_052278634.1">
    <property type="nucleotide sequence ID" value="NC_005861.2"/>
</dbReference>
<feature type="transmembrane region" description="Helical" evidence="7">
    <location>
        <begin position="603"/>
        <end position="622"/>
    </location>
</feature>
<evidence type="ECO:0000256" key="2">
    <source>
        <dbReference type="ARBA" id="ARBA00009370"/>
    </source>
</evidence>
<dbReference type="Pfam" id="PF10502">
    <property type="entry name" value="Peptidase_S26"/>
    <property type="match status" value="2"/>
</dbReference>
<evidence type="ECO:0000256" key="7">
    <source>
        <dbReference type="RuleBase" id="RU362042"/>
    </source>
</evidence>
<feature type="active site" evidence="6">
    <location>
        <position position="112"/>
    </location>
</feature>
<comment type="catalytic activity">
    <reaction evidence="1 7">
        <text>Cleavage of hydrophobic, N-terminal signal or leader sequences from secreted and periplasmic proteins.</text>
        <dbReference type="EC" id="3.4.21.89"/>
    </reaction>
</comment>
<evidence type="ECO:0000313" key="10">
    <source>
        <dbReference type="Proteomes" id="UP000000529"/>
    </source>
</evidence>
<name>A0A2P9H9H5_PARUW</name>
<evidence type="ECO:0000256" key="6">
    <source>
        <dbReference type="PIRSR" id="PIRSR600223-1"/>
    </source>
</evidence>
<dbReference type="NCBIfam" id="TIGR02227">
    <property type="entry name" value="sigpep_I_bact"/>
    <property type="match status" value="2"/>
</dbReference>
<dbReference type="EC" id="3.4.21.89" evidence="3 7"/>
<dbReference type="KEGG" id="pcu:PC_RS02415"/>
<evidence type="ECO:0000256" key="4">
    <source>
        <dbReference type="ARBA" id="ARBA00019232"/>
    </source>
</evidence>
<dbReference type="PANTHER" id="PTHR43390:SF1">
    <property type="entry name" value="CHLOROPLAST PROCESSING PEPTIDASE"/>
    <property type="match status" value="1"/>
</dbReference>
<feature type="domain" description="Peptidase S26" evidence="8">
    <location>
        <begin position="82"/>
        <end position="221"/>
    </location>
</feature>
<dbReference type="InterPro" id="IPR000223">
    <property type="entry name" value="Pept_S26A_signal_pept_1"/>
</dbReference>
<dbReference type="InterPro" id="IPR019758">
    <property type="entry name" value="Pept_S26A_signal_pept_1_CS"/>
</dbReference>
<dbReference type="GO" id="GO:0016020">
    <property type="term" value="C:membrane"/>
    <property type="evidence" value="ECO:0007669"/>
    <property type="project" value="UniProtKB-SubCell"/>
</dbReference>
<dbReference type="PRINTS" id="PR00727">
    <property type="entry name" value="LEADERPTASE"/>
</dbReference>
<dbReference type="InterPro" id="IPR036286">
    <property type="entry name" value="LexA/Signal_pep-like_sf"/>
</dbReference>
<gene>
    <name evidence="9" type="ORF">PC_RS02415</name>
</gene>
<organism evidence="9 10">
    <name type="scientific">Protochlamydia amoebophila (strain UWE25)</name>
    <dbReference type="NCBI Taxonomy" id="264201"/>
    <lineage>
        <taxon>Bacteria</taxon>
        <taxon>Pseudomonadati</taxon>
        <taxon>Chlamydiota</taxon>
        <taxon>Chlamydiia</taxon>
        <taxon>Parachlamydiales</taxon>
        <taxon>Parachlamydiaceae</taxon>
        <taxon>Candidatus Protochlamydia</taxon>
    </lineage>
</organism>
<proteinExistence type="inferred from homology"/>
<dbReference type="GO" id="GO:0006465">
    <property type="term" value="P:signal peptide processing"/>
    <property type="evidence" value="ECO:0007669"/>
    <property type="project" value="InterPro"/>
</dbReference>
<dbReference type="CDD" id="cd06530">
    <property type="entry name" value="S26_SPase_I"/>
    <property type="match status" value="1"/>
</dbReference>
<protein>
    <recommendedName>
        <fullName evidence="4 7">Signal peptidase I</fullName>
        <ecNumber evidence="3 7">3.4.21.89</ecNumber>
    </recommendedName>
</protein>
<comment type="caution">
    <text evidence="7">Lacks conserved residue(s) required for the propagation of feature annotation.</text>
</comment>
<keyword evidence="7" id="KW-0645">Protease</keyword>
<dbReference type="SUPFAM" id="SSF51306">
    <property type="entry name" value="LexA/Signal peptidase"/>
    <property type="match status" value="1"/>
</dbReference>
<keyword evidence="5 7" id="KW-0378">Hydrolase</keyword>
<keyword evidence="7" id="KW-0472">Membrane</keyword>
<evidence type="ECO:0000313" key="9">
    <source>
        <dbReference type="EMBL" id="SPJ31642.1"/>
    </source>
</evidence>
<comment type="similarity">
    <text evidence="2 7">Belongs to the peptidase S26 family.</text>
</comment>
<evidence type="ECO:0000256" key="5">
    <source>
        <dbReference type="ARBA" id="ARBA00022801"/>
    </source>
</evidence>